<evidence type="ECO:0000256" key="1">
    <source>
        <dbReference type="ARBA" id="ARBA00007884"/>
    </source>
</evidence>
<name>A0A1Y1CLN5_9BACT</name>
<dbReference type="PANTHER" id="PTHR13194">
    <property type="entry name" value="COMPLEX I INTERMEDIATE-ASSOCIATED PROTEIN 30"/>
    <property type="match status" value="1"/>
</dbReference>
<sequence length="160" mass="18253">MTLVEFNSTSSISDWFVVDDIIMGGRSDSGFYLNPEGNAVFKGFVSLENNGGFSMIKHPIENMEVGQYSKVVLKLKGDGKRYQFRLKSNAREQHSYVSYFLTSGDWQIIEIPLSELYPTFRGQKLQIENYPNKVLGEIAILIGNKKAESFQLEIKWIVLK</sequence>
<evidence type="ECO:0000259" key="2">
    <source>
        <dbReference type="Pfam" id="PF08547"/>
    </source>
</evidence>
<protein>
    <submittedName>
        <fullName evidence="3">NADH:ubiquinone oxidoreductase</fullName>
    </submittedName>
</protein>
<keyword evidence="3" id="KW-0830">Ubiquinone</keyword>
<dbReference type="OrthoDB" id="442188at2"/>
<dbReference type="Pfam" id="PF08547">
    <property type="entry name" value="CIA30"/>
    <property type="match status" value="1"/>
</dbReference>
<reference evidence="4" key="2">
    <citation type="journal article" date="2020" name="Antonie Van Leeuwenhoek">
        <title>Labilibaculum antarcticum sp. nov., a novel facultative anaerobic, psychrotorelant bacterium isolated from marine sediment of Antarctica.</title>
        <authorList>
            <person name="Watanabe M."/>
            <person name="Kojima H."/>
            <person name="Fukui M."/>
        </authorList>
    </citation>
    <scope>NUCLEOTIDE SEQUENCE [LARGE SCALE GENOMIC DNA]</scope>
    <source>
        <strain evidence="4">SPP2</strain>
    </source>
</reference>
<proteinExistence type="inferred from homology"/>
<dbReference type="KEGG" id="mbas:ALGA_2899"/>
<evidence type="ECO:0000313" key="3">
    <source>
        <dbReference type="EMBL" id="BAX81204.1"/>
    </source>
</evidence>
<dbReference type="SUPFAM" id="SSF49785">
    <property type="entry name" value="Galactose-binding domain-like"/>
    <property type="match status" value="1"/>
</dbReference>
<organism evidence="3 4">
    <name type="scientific">Labilibaculum antarcticum</name>
    <dbReference type="NCBI Taxonomy" id="1717717"/>
    <lineage>
        <taxon>Bacteria</taxon>
        <taxon>Pseudomonadati</taxon>
        <taxon>Bacteroidota</taxon>
        <taxon>Bacteroidia</taxon>
        <taxon>Marinilabiliales</taxon>
        <taxon>Marinifilaceae</taxon>
        <taxon>Labilibaculum</taxon>
    </lineage>
</organism>
<feature type="domain" description="NADH:ubiquinone oxidoreductase intermediate-associated protein 30" evidence="2">
    <location>
        <begin position="5"/>
        <end position="154"/>
    </location>
</feature>
<dbReference type="RefSeq" id="WP_096430306.1">
    <property type="nucleotide sequence ID" value="NZ_AP018042.1"/>
</dbReference>
<dbReference type="InterPro" id="IPR008979">
    <property type="entry name" value="Galactose-bd-like_sf"/>
</dbReference>
<dbReference type="AlphaFoldDB" id="A0A1Y1CLN5"/>
<dbReference type="EMBL" id="AP018042">
    <property type="protein sequence ID" value="BAX81204.1"/>
    <property type="molecule type" value="Genomic_DNA"/>
</dbReference>
<keyword evidence="4" id="KW-1185">Reference proteome</keyword>
<reference evidence="3 4" key="1">
    <citation type="journal article" date="2018" name="Mar. Genomics">
        <title>Complete genome sequence of Marinifilaceae bacterium strain SPP2, isolated from the Antarctic marine sediment.</title>
        <authorList>
            <person name="Watanabe M."/>
            <person name="Kojima H."/>
            <person name="Fukui M."/>
        </authorList>
    </citation>
    <scope>NUCLEOTIDE SEQUENCE [LARGE SCALE GENOMIC DNA]</scope>
    <source>
        <strain evidence="3 4">SPP2</strain>
    </source>
</reference>
<dbReference type="InterPro" id="IPR039131">
    <property type="entry name" value="NDUFAF1"/>
</dbReference>
<comment type="similarity">
    <text evidence="1">Belongs to the CIA30 family.</text>
</comment>
<dbReference type="PANTHER" id="PTHR13194:SF19">
    <property type="entry name" value="NAD(P)-BINDING ROSSMANN-FOLD SUPERFAMILY PROTEIN"/>
    <property type="match status" value="1"/>
</dbReference>
<gene>
    <name evidence="3" type="ORF">ALGA_2899</name>
</gene>
<evidence type="ECO:0000313" key="4">
    <source>
        <dbReference type="Proteomes" id="UP000218267"/>
    </source>
</evidence>
<accession>A0A1Y1CLN5</accession>
<dbReference type="Proteomes" id="UP000218267">
    <property type="component" value="Chromosome"/>
</dbReference>
<dbReference type="InterPro" id="IPR013857">
    <property type="entry name" value="NADH-UbQ_OxRdtase-assoc_prot30"/>
</dbReference>